<reference evidence="2" key="1">
    <citation type="journal article" date="2014" name="Front. Microbiol.">
        <title>High frequency of phylogenetically diverse reductive dehalogenase-homologous genes in deep subseafloor sedimentary metagenomes.</title>
        <authorList>
            <person name="Kawai M."/>
            <person name="Futagami T."/>
            <person name="Toyoda A."/>
            <person name="Takaki Y."/>
            <person name="Nishi S."/>
            <person name="Hori S."/>
            <person name="Arai W."/>
            <person name="Tsubouchi T."/>
            <person name="Morono Y."/>
            <person name="Uchiyama I."/>
            <person name="Ito T."/>
            <person name="Fujiyama A."/>
            <person name="Inagaki F."/>
            <person name="Takami H."/>
        </authorList>
    </citation>
    <scope>NUCLEOTIDE SEQUENCE</scope>
    <source>
        <strain evidence="2">Expedition CK06-06</strain>
    </source>
</reference>
<dbReference type="EMBL" id="BARU01034510">
    <property type="protein sequence ID" value="GAH64448.1"/>
    <property type="molecule type" value="Genomic_DNA"/>
</dbReference>
<dbReference type="PANTHER" id="PTHR43813">
    <property type="entry name" value="ACYL-ACTIVATING ENZYME 16, CHLOROPLASTIC-RELATED"/>
    <property type="match status" value="1"/>
</dbReference>
<dbReference type="InterPro" id="IPR052987">
    <property type="entry name" value="Chloroplast_AMP-bd_Enzymes"/>
</dbReference>
<name>X1J3W2_9ZZZZ</name>
<gene>
    <name evidence="2" type="ORF">S03H2_54162</name>
</gene>
<evidence type="ECO:0000313" key="2">
    <source>
        <dbReference type="EMBL" id="GAH64448.1"/>
    </source>
</evidence>
<sequence length="190" mass="22171">MKIKTLAHLFQERVKAFGSKVALRKKDFGIWKEVSWEQYNQMVHYTACGLISLGTRKDDAVSIIAKNRLEWFYANLAIMSIGARTVGIYTTNVTEQVEYIVKHSESKVFIAEDEEQLDKILECRDNCPDLRWIIVIDPKGLRNFNDPMYLTWDELIRRGKESARKETRLFLSYISQIKENDICCLMYTSG</sequence>
<evidence type="ECO:0000259" key="1">
    <source>
        <dbReference type="Pfam" id="PF00501"/>
    </source>
</evidence>
<feature type="domain" description="AMP-dependent synthetase/ligase" evidence="1">
    <location>
        <begin position="10"/>
        <end position="190"/>
    </location>
</feature>
<protein>
    <recommendedName>
        <fullName evidence="1">AMP-dependent synthetase/ligase domain-containing protein</fullName>
    </recommendedName>
</protein>
<dbReference type="InterPro" id="IPR000873">
    <property type="entry name" value="AMP-dep_synth/lig_dom"/>
</dbReference>
<proteinExistence type="predicted"/>
<dbReference type="AlphaFoldDB" id="X1J3W2"/>
<dbReference type="InterPro" id="IPR042099">
    <property type="entry name" value="ANL_N_sf"/>
</dbReference>
<feature type="non-terminal residue" evidence="2">
    <location>
        <position position="190"/>
    </location>
</feature>
<comment type="caution">
    <text evidence="2">The sequence shown here is derived from an EMBL/GenBank/DDBJ whole genome shotgun (WGS) entry which is preliminary data.</text>
</comment>
<dbReference type="PANTHER" id="PTHR43813:SF1">
    <property type="entry name" value="ACYL-ACTIVATING ENZYME 16, CHLOROPLASTIC-RELATED"/>
    <property type="match status" value="1"/>
</dbReference>
<organism evidence="2">
    <name type="scientific">marine sediment metagenome</name>
    <dbReference type="NCBI Taxonomy" id="412755"/>
    <lineage>
        <taxon>unclassified sequences</taxon>
        <taxon>metagenomes</taxon>
        <taxon>ecological metagenomes</taxon>
    </lineage>
</organism>
<dbReference type="Gene3D" id="3.40.50.12780">
    <property type="entry name" value="N-terminal domain of ligase-like"/>
    <property type="match status" value="1"/>
</dbReference>
<accession>X1J3W2</accession>
<dbReference type="SUPFAM" id="SSF56801">
    <property type="entry name" value="Acetyl-CoA synthetase-like"/>
    <property type="match status" value="1"/>
</dbReference>
<dbReference type="Pfam" id="PF00501">
    <property type="entry name" value="AMP-binding"/>
    <property type="match status" value="1"/>
</dbReference>